<protein>
    <submittedName>
        <fullName evidence="5">Phosphonate metabolism transcriptional regulator PhnF</fullName>
    </submittedName>
</protein>
<dbReference type="InterPro" id="IPR028978">
    <property type="entry name" value="Chorismate_lyase_/UTRA_dom_sf"/>
</dbReference>
<dbReference type="SUPFAM" id="SSF46785">
    <property type="entry name" value="Winged helix' DNA-binding domain"/>
    <property type="match status" value="1"/>
</dbReference>
<keyword evidence="2" id="KW-0238">DNA-binding</keyword>
<evidence type="ECO:0000259" key="4">
    <source>
        <dbReference type="PROSITE" id="PS50949"/>
    </source>
</evidence>
<feature type="domain" description="HTH gntR-type" evidence="4">
    <location>
        <begin position="5"/>
        <end position="75"/>
    </location>
</feature>
<proteinExistence type="predicted"/>
<dbReference type="SMART" id="SM00345">
    <property type="entry name" value="HTH_GNTR"/>
    <property type="match status" value="1"/>
</dbReference>
<evidence type="ECO:0000313" key="5">
    <source>
        <dbReference type="EMBL" id="GHD63632.1"/>
    </source>
</evidence>
<evidence type="ECO:0000256" key="3">
    <source>
        <dbReference type="ARBA" id="ARBA00023163"/>
    </source>
</evidence>
<dbReference type="Pfam" id="PF00392">
    <property type="entry name" value="GntR"/>
    <property type="match status" value="1"/>
</dbReference>
<dbReference type="Proteomes" id="UP000604737">
    <property type="component" value="Unassembled WGS sequence"/>
</dbReference>
<keyword evidence="6" id="KW-1185">Reference proteome</keyword>
<dbReference type="InterPro" id="IPR012702">
    <property type="entry name" value="CP_lyase_PhnF"/>
</dbReference>
<dbReference type="RefSeq" id="WP_189460629.1">
    <property type="nucleotide sequence ID" value="NZ_BMYO01000005.1"/>
</dbReference>
<evidence type="ECO:0000256" key="1">
    <source>
        <dbReference type="ARBA" id="ARBA00023015"/>
    </source>
</evidence>
<dbReference type="InterPro" id="IPR000524">
    <property type="entry name" value="Tscrpt_reg_HTH_GntR"/>
</dbReference>
<sequence>MTVERGSGIALWRQIEQALAADIAGKVISDRLPNEIELAARFGVNRHTIRRAVQALETRGLVRIEQGRGTFVQEGLIDYRLGRRSRFSHSLDDQQRRGISQIQRSTTTVPRNEVCELLDIPPGTSVLQVDALDVVDDRVIGVCTQYFPLPRFAGFETRYAATGRIADALPAYGITEFNRRLSRVTARLPRPETAQLLAQPKTQPILYVENVYVDSAGVPIEYGITRFAADAVQLLIEPEAG</sequence>
<evidence type="ECO:0000313" key="6">
    <source>
        <dbReference type="Proteomes" id="UP000604737"/>
    </source>
</evidence>
<dbReference type="InterPro" id="IPR036390">
    <property type="entry name" value="WH_DNA-bd_sf"/>
</dbReference>
<dbReference type="PANTHER" id="PTHR44846:SF1">
    <property type="entry name" value="MANNOSYL-D-GLYCERATE TRANSPORT_METABOLISM SYSTEM REPRESSOR MNGR-RELATED"/>
    <property type="match status" value="1"/>
</dbReference>
<organism evidence="5 6">
    <name type="scientific">Jeongeupia chitinilytica</name>
    <dbReference type="NCBI Taxonomy" id="1041641"/>
    <lineage>
        <taxon>Bacteria</taxon>
        <taxon>Pseudomonadati</taxon>
        <taxon>Pseudomonadota</taxon>
        <taxon>Betaproteobacteria</taxon>
        <taxon>Neisseriales</taxon>
        <taxon>Chitinibacteraceae</taxon>
        <taxon>Jeongeupia</taxon>
    </lineage>
</organism>
<dbReference type="PRINTS" id="PR00035">
    <property type="entry name" value="HTHGNTR"/>
</dbReference>
<dbReference type="Pfam" id="PF07702">
    <property type="entry name" value="UTRA"/>
    <property type="match status" value="1"/>
</dbReference>
<keyword evidence="3" id="KW-0804">Transcription</keyword>
<dbReference type="PROSITE" id="PS50949">
    <property type="entry name" value="HTH_GNTR"/>
    <property type="match status" value="1"/>
</dbReference>
<name>A0ABQ3H411_9NEIS</name>
<dbReference type="Gene3D" id="3.40.1410.10">
    <property type="entry name" value="Chorismate lyase-like"/>
    <property type="match status" value="1"/>
</dbReference>
<evidence type="ECO:0000256" key="2">
    <source>
        <dbReference type="ARBA" id="ARBA00023125"/>
    </source>
</evidence>
<dbReference type="Gene3D" id="1.10.10.10">
    <property type="entry name" value="Winged helix-like DNA-binding domain superfamily/Winged helix DNA-binding domain"/>
    <property type="match status" value="1"/>
</dbReference>
<reference evidence="6" key="1">
    <citation type="journal article" date="2019" name="Int. J. Syst. Evol. Microbiol.">
        <title>The Global Catalogue of Microorganisms (GCM) 10K type strain sequencing project: providing services to taxonomists for standard genome sequencing and annotation.</title>
        <authorList>
            <consortium name="The Broad Institute Genomics Platform"/>
            <consortium name="The Broad Institute Genome Sequencing Center for Infectious Disease"/>
            <person name="Wu L."/>
            <person name="Ma J."/>
        </authorList>
    </citation>
    <scope>NUCLEOTIDE SEQUENCE [LARGE SCALE GENOMIC DNA]</scope>
    <source>
        <strain evidence="6">KCTC 23701</strain>
    </source>
</reference>
<dbReference type="InterPro" id="IPR011663">
    <property type="entry name" value="UTRA"/>
</dbReference>
<dbReference type="NCBIfam" id="TIGR02325">
    <property type="entry name" value="C_P_lyase_phnF"/>
    <property type="match status" value="1"/>
</dbReference>
<dbReference type="EMBL" id="BMYO01000005">
    <property type="protein sequence ID" value="GHD63632.1"/>
    <property type="molecule type" value="Genomic_DNA"/>
</dbReference>
<keyword evidence="1" id="KW-0805">Transcription regulation</keyword>
<dbReference type="SUPFAM" id="SSF64288">
    <property type="entry name" value="Chorismate lyase-like"/>
    <property type="match status" value="1"/>
</dbReference>
<accession>A0ABQ3H411</accession>
<dbReference type="CDD" id="cd07377">
    <property type="entry name" value="WHTH_GntR"/>
    <property type="match status" value="1"/>
</dbReference>
<dbReference type="InterPro" id="IPR036388">
    <property type="entry name" value="WH-like_DNA-bd_sf"/>
</dbReference>
<gene>
    <name evidence="5" type="ORF">GCM10007350_21470</name>
</gene>
<dbReference type="SMART" id="SM00866">
    <property type="entry name" value="UTRA"/>
    <property type="match status" value="1"/>
</dbReference>
<comment type="caution">
    <text evidence="5">The sequence shown here is derived from an EMBL/GenBank/DDBJ whole genome shotgun (WGS) entry which is preliminary data.</text>
</comment>
<dbReference type="InterPro" id="IPR050679">
    <property type="entry name" value="Bact_HTH_transcr_reg"/>
</dbReference>
<dbReference type="PANTHER" id="PTHR44846">
    <property type="entry name" value="MANNOSYL-D-GLYCERATE TRANSPORT/METABOLISM SYSTEM REPRESSOR MNGR-RELATED"/>
    <property type="match status" value="1"/>
</dbReference>